<feature type="coiled-coil region" evidence="1">
    <location>
        <begin position="8"/>
        <end position="109"/>
    </location>
</feature>
<sequence>MDPHMTHYKALRRHMNEHEDKIDALTTEQHEKQTIIDLLKQDLKAVREETARLELAIKLRSKESDQLSNSTKECRRSLAEREESRRALADALRVLKEETKNRSARLTERKLYFEKLVSSTRSELEKWIEGTTIPVATKPRLEETLKELQSQYHELVMITPRLEANLLRLKTEKTAEEEFIVSLTERLTQLKPCLLPIGGQKQARLTPASSLFVLLASAFKDVIRLYYEIRRDFGKMLWL</sequence>
<dbReference type="EMBL" id="LVLJ01003635">
    <property type="protein sequence ID" value="OAE20316.1"/>
    <property type="molecule type" value="Genomic_DNA"/>
</dbReference>
<reference evidence="2" key="1">
    <citation type="submission" date="2016-03" db="EMBL/GenBank/DDBJ databases">
        <title>Mechanisms controlling the formation of the plant cell surface in tip-growing cells are functionally conserved among land plants.</title>
        <authorList>
            <person name="Honkanen S."/>
            <person name="Jones V.A."/>
            <person name="Morieri G."/>
            <person name="Champion C."/>
            <person name="Hetherington A.J."/>
            <person name="Kelly S."/>
            <person name="Saint-Marcoux D."/>
            <person name="Proust H."/>
            <person name="Prescott H."/>
            <person name="Dolan L."/>
        </authorList>
    </citation>
    <scope>NUCLEOTIDE SEQUENCE [LARGE SCALE GENOMIC DNA]</scope>
    <source>
        <tissue evidence="2">Whole gametophyte</tissue>
    </source>
</reference>
<proteinExistence type="predicted"/>
<name>A0A176VKM1_MARPO</name>
<dbReference type="PANTHER" id="PTHR38353">
    <property type="entry name" value="TROPOMYOSIN"/>
    <property type="match status" value="1"/>
</dbReference>
<evidence type="ECO:0000313" key="2">
    <source>
        <dbReference type="EMBL" id="OAE20316.1"/>
    </source>
</evidence>
<organism evidence="2 3">
    <name type="scientific">Marchantia polymorpha subsp. ruderalis</name>
    <dbReference type="NCBI Taxonomy" id="1480154"/>
    <lineage>
        <taxon>Eukaryota</taxon>
        <taxon>Viridiplantae</taxon>
        <taxon>Streptophyta</taxon>
        <taxon>Embryophyta</taxon>
        <taxon>Marchantiophyta</taxon>
        <taxon>Marchantiopsida</taxon>
        <taxon>Marchantiidae</taxon>
        <taxon>Marchantiales</taxon>
        <taxon>Marchantiaceae</taxon>
        <taxon>Marchantia</taxon>
    </lineage>
</organism>
<dbReference type="PANTHER" id="PTHR38353:SF2">
    <property type="entry name" value="TROPOMYOSIN"/>
    <property type="match status" value="1"/>
</dbReference>
<evidence type="ECO:0000313" key="3">
    <source>
        <dbReference type="Proteomes" id="UP000077202"/>
    </source>
</evidence>
<dbReference type="Proteomes" id="UP000077202">
    <property type="component" value="Unassembled WGS sequence"/>
</dbReference>
<evidence type="ECO:0000256" key="1">
    <source>
        <dbReference type="SAM" id="Coils"/>
    </source>
</evidence>
<keyword evidence="1" id="KW-0175">Coiled coil</keyword>
<accession>A0A176VKM1</accession>
<keyword evidence="3" id="KW-1185">Reference proteome</keyword>
<gene>
    <name evidence="2" type="ORF">AXG93_2338s1050</name>
</gene>
<comment type="caution">
    <text evidence="2">The sequence shown here is derived from an EMBL/GenBank/DDBJ whole genome shotgun (WGS) entry which is preliminary data.</text>
</comment>
<protein>
    <submittedName>
        <fullName evidence="2">Uncharacterized protein</fullName>
    </submittedName>
</protein>
<dbReference type="AlphaFoldDB" id="A0A176VKM1"/>